<dbReference type="RefSeq" id="WP_089120759.1">
    <property type="nucleotide sequence ID" value="NZ_BCMI01000005.1"/>
</dbReference>
<protein>
    <submittedName>
        <fullName evidence="1">Uncharacterized protein</fullName>
    </submittedName>
</protein>
<proteinExistence type="predicted"/>
<accession>A0A1Z5IUM5</accession>
<organism evidence="1 2">
    <name type="scientific">Secundilactobacillus pentosiphilus</name>
    <dbReference type="NCBI Taxonomy" id="1714682"/>
    <lineage>
        <taxon>Bacteria</taxon>
        <taxon>Bacillati</taxon>
        <taxon>Bacillota</taxon>
        <taxon>Bacilli</taxon>
        <taxon>Lactobacillales</taxon>
        <taxon>Lactobacillaceae</taxon>
        <taxon>Secundilactobacillus</taxon>
    </lineage>
</organism>
<dbReference type="Proteomes" id="UP000198414">
    <property type="component" value="Unassembled WGS sequence"/>
</dbReference>
<name>A0A1Z5IUM5_9LACO</name>
<evidence type="ECO:0000313" key="1">
    <source>
        <dbReference type="EMBL" id="GAX05455.1"/>
    </source>
</evidence>
<comment type="caution">
    <text evidence="1">The sequence shown here is derived from an EMBL/GenBank/DDBJ whole genome shotgun (WGS) entry which is preliminary data.</text>
</comment>
<gene>
    <name evidence="1" type="ORF">IWT25_00761</name>
</gene>
<dbReference type="AlphaFoldDB" id="A0A1Z5IUM5"/>
<dbReference type="EMBL" id="BCMI01000005">
    <property type="protein sequence ID" value="GAX05455.1"/>
    <property type="molecule type" value="Genomic_DNA"/>
</dbReference>
<sequence>MADTTVKFDIFDDKGKKVVDAQPSPVTISGLTAGTTYKGYKAAYAGATAQTTLDDFTTAAAPTTAPDSSTTGTGK</sequence>
<reference evidence="1 2" key="1">
    <citation type="submission" date="2015-11" db="EMBL/GenBank/DDBJ databases">
        <title>Draft genome sequences of new species of the genus Lactobacillus isolated from orchardgrass silage.</title>
        <authorList>
            <person name="Tohno M."/>
            <person name="Tanizawa Y."/>
            <person name="Arita M."/>
        </authorList>
    </citation>
    <scope>NUCLEOTIDE SEQUENCE [LARGE SCALE GENOMIC DNA]</scope>
    <source>
        <strain evidence="1 2">IWT25</strain>
    </source>
</reference>
<evidence type="ECO:0000313" key="2">
    <source>
        <dbReference type="Proteomes" id="UP000198414"/>
    </source>
</evidence>